<sequence length="429" mass="48717">MLRDFPGHPARDHDPELRSSIGCTLYGDEVDCHGDSWMFLLWSSDTSPVSTHSPSSRWPICILPASKYAYAGDVNITLQAVTQAITASFNRLSIDGIPVLDLPSLGGRVVARLHFYCMGHRGDWKALVTLFNMKRNYSANQVCWLCHADKGADGDLSMCLTDVSHFANWWGTLHQTMPWETVPSYAGLIGFGISQIVPDLLHVWNLGVSRDLLGSALKLVLSERHVFNGPTLPDRLKQATESLRRFAKQNRYPLRLRKLTRSKLCWKTRKYPMLSSSGYDAYVVGLWLEHELSMHAALYQEICTMLWASNKAISLLYSAGRFLNQGEKDSLGALGDLFLRVYLSMAAQAKQRHKLTFRVRPKLHMLCHIFRSPRMINPSRYSTWMDEDFLKKCGKTLGLTDVRGSHHRLLERWLMSIPHNLQKKLGCLA</sequence>
<dbReference type="EMBL" id="CAMXCT020003031">
    <property type="protein sequence ID" value="CAL1155430.1"/>
    <property type="molecule type" value="Genomic_DNA"/>
</dbReference>
<comment type="caution">
    <text evidence="1">The sequence shown here is derived from an EMBL/GenBank/DDBJ whole genome shotgun (WGS) entry which is preliminary data.</text>
</comment>
<protein>
    <submittedName>
        <fullName evidence="1">Uncharacterized protein</fullName>
    </submittedName>
</protein>
<dbReference type="OrthoDB" id="436140at2759"/>
<dbReference type="EMBL" id="CAMXCT010003031">
    <property type="protein sequence ID" value="CAI4002055.1"/>
    <property type="molecule type" value="Genomic_DNA"/>
</dbReference>
<organism evidence="1">
    <name type="scientific">Cladocopium goreaui</name>
    <dbReference type="NCBI Taxonomy" id="2562237"/>
    <lineage>
        <taxon>Eukaryota</taxon>
        <taxon>Sar</taxon>
        <taxon>Alveolata</taxon>
        <taxon>Dinophyceae</taxon>
        <taxon>Suessiales</taxon>
        <taxon>Symbiodiniaceae</taxon>
        <taxon>Cladocopium</taxon>
    </lineage>
</organism>
<reference evidence="1" key="1">
    <citation type="submission" date="2022-10" db="EMBL/GenBank/DDBJ databases">
        <authorList>
            <person name="Chen Y."/>
            <person name="Dougan E. K."/>
            <person name="Chan C."/>
            <person name="Rhodes N."/>
            <person name="Thang M."/>
        </authorList>
    </citation>
    <scope>NUCLEOTIDE SEQUENCE</scope>
</reference>
<dbReference type="EMBL" id="CAMXCT030003031">
    <property type="protein sequence ID" value="CAL4789367.1"/>
    <property type="molecule type" value="Genomic_DNA"/>
</dbReference>
<name>A0A9P1D304_9DINO</name>
<evidence type="ECO:0000313" key="2">
    <source>
        <dbReference type="EMBL" id="CAL4789367.1"/>
    </source>
</evidence>
<evidence type="ECO:0000313" key="3">
    <source>
        <dbReference type="Proteomes" id="UP001152797"/>
    </source>
</evidence>
<dbReference type="AlphaFoldDB" id="A0A9P1D304"/>
<reference evidence="2 3" key="2">
    <citation type="submission" date="2024-05" db="EMBL/GenBank/DDBJ databases">
        <authorList>
            <person name="Chen Y."/>
            <person name="Shah S."/>
            <person name="Dougan E. K."/>
            <person name="Thang M."/>
            <person name="Chan C."/>
        </authorList>
    </citation>
    <scope>NUCLEOTIDE SEQUENCE [LARGE SCALE GENOMIC DNA]</scope>
</reference>
<accession>A0A9P1D304</accession>
<proteinExistence type="predicted"/>
<keyword evidence="3" id="KW-1185">Reference proteome</keyword>
<gene>
    <name evidence="1" type="ORF">C1SCF055_LOCUS28037</name>
</gene>
<evidence type="ECO:0000313" key="1">
    <source>
        <dbReference type="EMBL" id="CAI4002055.1"/>
    </source>
</evidence>
<dbReference type="Proteomes" id="UP001152797">
    <property type="component" value="Unassembled WGS sequence"/>
</dbReference>